<evidence type="ECO:0000313" key="2">
    <source>
        <dbReference type="Proteomes" id="UP000037146"/>
    </source>
</evidence>
<name>A0A0K9G484_9BACI</name>
<dbReference type="EMBL" id="LFZW01000003">
    <property type="protein sequence ID" value="KMY41514.1"/>
    <property type="molecule type" value="Genomic_DNA"/>
</dbReference>
<organism evidence="1 2">
    <name type="scientific">Peribacillus loiseleuriae</name>
    <dbReference type="NCBI Taxonomy" id="1679170"/>
    <lineage>
        <taxon>Bacteria</taxon>
        <taxon>Bacillati</taxon>
        <taxon>Bacillota</taxon>
        <taxon>Bacilli</taxon>
        <taxon>Bacillales</taxon>
        <taxon>Bacillaceae</taxon>
        <taxon>Peribacillus</taxon>
    </lineage>
</organism>
<accession>A0A0K9G484</accession>
<evidence type="ECO:0000313" key="1">
    <source>
        <dbReference type="EMBL" id="KMY41514.1"/>
    </source>
</evidence>
<sequence>MKYTGTIRSGKISNDKNKNKVTIGINRLKQVKCIGCLNKFMVASDEKSYMLVSKTGYCERCRTAFGLTIEISE</sequence>
<gene>
    <name evidence="1" type="ORF">AC625_24855</name>
</gene>
<dbReference type="PATRIC" id="fig|1679170.3.peg.5586"/>
<proteinExistence type="predicted"/>
<reference evidence="2" key="1">
    <citation type="submission" date="2015-07" db="EMBL/GenBank/DDBJ databases">
        <title>Genome sequencing project for genomic taxonomy and phylogenomics of Bacillus-like bacteria.</title>
        <authorList>
            <person name="Liu B."/>
            <person name="Wang J."/>
            <person name="Zhu Y."/>
            <person name="Liu G."/>
            <person name="Chen Q."/>
            <person name="Chen Z."/>
            <person name="Lan J."/>
            <person name="Che J."/>
            <person name="Ge C."/>
            <person name="Shi H."/>
            <person name="Pan Z."/>
            <person name="Liu X."/>
        </authorList>
    </citation>
    <scope>NUCLEOTIDE SEQUENCE [LARGE SCALE GENOMIC DNA]</scope>
    <source>
        <strain evidence="2">FJAT-27997</strain>
    </source>
</reference>
<dbReference type="RefSeq" id="WP_049684102.1">
    <property type="nucleotide sequence ID" value="NZ_LFZW01000003.1"/>
</dbReference>
<comment type="caution">
    <text evidence="1">The sequence shown here is derived from an EMBL/GenBank/DDBJ whole genome shotgun (WGS) entry which is preliminary data.</text>
</comment>
<dbReference type="Proteomes" id="UP000037146">
    <property type="component" value="Unassembled WGS sequence"/>
</dbReference>
<protein>
    <submittedName>
        <fullName evidence="1">Uncharacterized protein</fullName>
    </submittedName>
</protein>
<keyword evidence="2" id="KW-1185">Reference proteome</keyword>
<dbReference type="AlphaFoldDB" id="A0A0K9G484"/>